<accession>A0A2A2LRH9</accession>
<dbReference type="Proteomes" id="UP000218231">
    <property type="component" value="Unassembled WGS sequence"/>
</dbReference>
<evidence type="ECO:0000313" key="1">
    <source>
        <dbReference type="EMBL" id="PAV88834.1"/>
    </source>
</evidence>
<dbReference type="AlphaFoldDB" id="A0A2A2LRH9"/>
<dbReference type="EMBL" id="LIAE01006490">
    <property type="protein sequence ID" value="PAV88834.1"/>
    <property type="molecule type" value="Genomic_DNA"/>
</dbReference>
<name>A0A2A2LRH9_9BILA</name>
<comment type="caution">
    <text evidence="1">The sequence shown here is derived from an EMBL/GenBank/DDBJ whole genome shotgun (WGS) entry which is preliminary data.</text>
</comment>
<protein>
    <submittedName>
        <fullName evidence="1">Uncharacterized protein</fullName>
    </submittedName>
</protein>
<reference evidence="1 2" key="1">
    <citation type="journal article" date="2017" name="Curr. Biol.">
        <title>Genome architecture and evolution of a unichromosomal asexual nematode.</title>
        <authorList>
            <person name="Fradin H."/>
            <person name="Zegar C."/>
            <person name="Gutwein M."/>
            <person name="Lucas J."/>
            <person name="Kovtun M."/>
            <person name="Corcoran D."/>
            <person name="Baugh L.R."/>
            <person name="Kiontke K."/>
            <person name="Gunsalus K."/>
            <person name="Fitch D.H."/>
            <person name="Piano F."/>
        </authorList>
    </citation>
    <scope>NUCLEOTIDE SEQUENCE [LARGE SCALE GENOMIC DNA]</scope>
    <source>
        <strain evidence="1">PF1309</strain>
    </source>
</reference>
<keyword evidence="2" id="KW-1185">Reference proteome</keyword>
<proteinExistence type="predicted"/>
<gene>
    <name evidence="1" type="ORF">WR25_06284</name>
</gene>
<sequence>MGLTSLASNLLGFLTSQQQISLLFLLALNSFIPSEENCKCVVALKSPVKMQSTVFVRSIAGSGVLSIEQRMHCDRGNDRSLTTVLFA</sequence>
<evidence type="ECO:0000313" key="2">
    <source>
        <dbReference type="Proteomes" id="UP000218231"/>
    </source>
</evidence>
<organism evidence="1 2">
    <name type="scientific">Diploscapter pachys</name>
    <dbReference type="NCBI Taxonomy" id="2018661"/>
    <lineage>
        <taxon>Eukaryota</taxon>
        <taxon>Metazoa</taxon>
        <taxon>Ecdysozoa</taxon>
        <taxon>Nematoda</taxon>
        <taxon>Chromadorea</taxon>
        <taxon>Rhabditida</taxon>
        <taxon>Rhabditina</taxon>
        <taxon>Rhabditomorpha</taxon>
        <taxon>Rhabditoidea</taxon>
        <taxon>Rhabditidae</taxon>
        <taxon>Diploscapter</taxon>
    </lineage>
</organism>